<feature type="signal peptide" evidence="2">
    <location>
        <begin position="1"/>
        <end position="20"/>
    </location>
</feature>
<dbReference type="RefSeq" id="WP_188312752.1">
    <property type="nucleotide sequence ID" value="NZ_JABTCG010000001.1"/>
</dbReference>
<evidence type="ECO:0000313" key="3">
    <source>
        <dbReference type="EMBL" id="MBD0849636.1"/>
    </source>
</evidence>
<protein>
    <recommendedName>
        <fullName evidence="5">OmpA family protein</fullName>
    </recommendedName>
</protein>
<gene>
    <name evidence="3" type="ORF">HPE63_03060</name>
</gene>
<evidence type="ECO:0000313" key="4">
    <source>
        <dbReference type="Proteomes" id="UP000598350"/>
    </source>
</evidence>
<dbReference type="EMBL" id="JABTCG010000001">
    <property type="protein sequence ID" value="MBD0849636.1"/>
    <property type="molecule type" value="Genomic_DNA"/>
</dbReference>
<feature type="coiled-coil region" evidence="1">
    <location>
        <begin position="23"/>
        <end position="113"/>
    </location>
</feature>
<keyword evidence="4" id="KW-1185">Reference proteome</keyword>
<feature type="chain" id="PRO_5045243046" description="OmpA family protein" evidence="2">
    <location>
        <begin position="21"/>
        <end position="258"/>
    </location>
</feature>
<keyword evidence="1" id="KW-0175">Coiled coil</keyword>
<dbReference type="SUPFAM" id="SSF103088">
    <property type="entry name" value="OmpA-like"/>
    <property type="match status" value="1"/>
</dbReference>
<name>A0ABR7V8L9_9FLAO</name>
<dbReference type="Gene3D" id="3.30.1330.60">
    <property type="entry name" value="OmpA-like domain"/>
    <property type="match status" value="1"/>
</dbReference>
<dbReference type="Proteomes" id="UP000598350">
    <property type="component" value="Unassembled WGS sequence"/>
</dbReference>
<sequence length="258" mass="27847">MKRSILSLILLLVTSSFLFAQKKSELLAEISALKSELDSTKAQVTEAKKNEKIGLTRAASFEAQVKELQDANATLLKNLNSFAEVSNKNSENINKVMAKLEQKENQLKAITNTIASNDSTALVVLTNAKQTLGENAKIGVSNGSVIIASSLESLFESPSGAIVTAEATAWLEKISRILKASPKVSLTIAGLSMTGELDLAANQASAIGTILQKQFSIDANRMQTVGKDGNFKEGINLILHPDYGKFYEMVKEHMKTTN</sequence>
<reference evidence="3 4" key="1">
    <citation type="submission" date="2020-05" db="EMBL/GenBank/DDBJ databases">
        <title>The draft genome sequence of Maribacter arenosus CAU 1321.</title>
        <authorList>
            <person name="Mu L."/>
        </authorList>
    </citation>
    <scope>NUCLEOTIDE SEQUENCE [LARGE SCALE GENOMIC DNA]</scope>
    <source>
        <strain evidence="3 4">CAU 1321</strain>
    </source>
</reference>
<evidence type="ECO:0008006" key="5">
    <source>
        <dbReference type="Google" id="ProtNLM"/>
    </source>
</evidence>
<evidence type="ECO:0000256" key="1">
    <source>
        <dbReference type="SAM" id="Coils"/>
    </source>
</evidence>
<dbReference type="InterPro" id="IPR036737">
    <property type="entry name" value="OmpA-like_sf"/>
</dbReference>
<comment type="caution">
    <text evidence="3">The sequence shown here is derived from an EMBL/GenBank/DDBJ whole genome shotgun (WGS) entry which is preliminary data.</text>
</comment>
<accession>A0ABR7V8L9</accession>
<organism evidence="3 4">
    <name type="scientific">Maribacter arenosus</name>
    <dbReference type="NCBI Taxonomy" id="1854708"/>
    <lineage>
        <taxon>Bacteria</taxon>
        <taxon>Pseudomonadati</taxon>
        <taxon>Bacteroidota</taxon>
        <taxon>Flavobacteriia</taxon>
        <taxon>Flavobacteriales</taxon>
        <taxon>Flavobacteriaceae</taxon>
        <taxon>Maribacter</taxon>
    </lineage>
</organism>
<evidence type="ECO:0000256" key="2">
    <source>
        <dbReference type="SAM" id="SignalP"/>
    </source>
</evidence>
<keyword evidence="2" id="KW-0732">Signal</keyword>
<proteinExistence type="predicted"/>